<dbReference type="RefSeq" id="WP_151424736.1">
    <property type="nucleotide sequence ID" value="NZ_WBJX01000006.1"/>
</dbReference>
<accession>A0A7J5B0J0</accession>
<protein>
    <submittedName>
        <fullName evidence="1">Uncharacterized protein</fullName>
    </submittedName>
</protein>
<gene>
    <name evidence="1" type="ORF">F8O03_15910</name>
</gene>
<dbReference type="EMBL" id="WBJX01000006">
    <property type="protein sequence ID" value="KAB1636433.1"/>
    <property type="molecule type" value="Genomic_DNA"/>
</dbReference>
<evidence type="ECO:0000313" key="1">
    <source>
        <dbReference type="EMBL" id="KAB1636433.1"/>
    </source>
</evidence>
<keyword evidence="2" id="KW-1185">Reference proteome</keyword>
<organism evidence="1 2">
    <name type="scientific">Pseudoclavibacter terrae</name>
    <dbReference type="NCBI Taxonomy" id="1530195"/>
    <lineage>
        <taxon>Bacteria</taxon>
        <taxon>Bacillati</taxon>
        <taxon>Actinomycetota</taxon>
        <taxon>Actinomycetes</taxon>
        <taxon>Micrococcales</taxon>
        <taxon>Microbacteriaceae</taxon>
        <taxon>Pseudoclavibacter</taxon>
    </lineage>
</organism>
<sequence length="149" mass="16184">MAELIRLGGDVARYIAAFGHPETHAESASLLASLPGPVRRERASGLARTYLEYRQAGVTVIVERAKLDAAIVTLVGGEGFEPYARPAQLIEGIDFATAYKDEVRSVLGEPVRADEYQDNFDVAGAHVVVGYDIDDVWDVQVLARSPLRS</sequence>
<reference evidence="1 2" key="1">
    <citation type="submission" date="2019-09" db="EMBL/GenBank/DDBJ databases">
        <title>Phylogeny of genus Pseudoclavibacter and closely related genus.</title>
        <authorList>
            <person name="Li Y."/>
        </authorList>
    </citation>
    <scope>NUCLEOTIDE SEQUENCE [LARGE SCALE GENOMIC DNA]</scope>
    <source>
        <strain evidence="1 2">THG-MD12</strain>
    </source>
</reference>
<name>A0A7J5B0J0_9MICO</name>
<dbReference type="Proteomes" id="UP000490386">
    <property type="component" value="Unassembled WGS sequence"/>
</dbReference>
<comment type="caution">
    <text evidence="1">The sequence shown here is derived from an EMBL/GenBank/DDBJ whole genome shotgun (WGS) entry which is preliminary data.</text>
</comment>
<proteinExistence type="predicted"/>
<evidence type="ECO:0000313" key="2">
    <source>
        <dbReference type="Proteomes" id="UP000490386"/>
    </source>
</evidence>
<dbReference type="AlphaFoldDB" id="A0A7J5B0J0"/>